<keyword evidence="7 9" id="KW-0472">Membrane</keyword>
<protein>
    <recommendedName>
        <fullName evidence="12">Aquaporin-like protein</fullName>
    </recommendedName>
</protein>
<evidence type="ECO:0000256" key="5">
    <source>
        <dbReference type="ARBA" id="ARBA00022737"/>
    </source>
</evidence>
<dbReference type="GO" id="GO:0015254">
    <property type="term" value="F:glycerol channel activity"/>
    <property type="evidence" value="ECO:0007669"/>
    <property type="project" value="TreeGrafter"/>
</dbReference>
<dbReference type="InterPro" id="IPR050363">
    <property type="entry name" value="MIP/Aquaporin"/>
</dbReference>
<dbReference type="EMBL" id="JAPEVG010000411">
    <property type="protein sequence ID" value="KAJ8463180.1"/>
    <property type="molecule type" value="Genomic_DNA"/>
</dbReference>
<evidence type="ECO:0000256" key="9">
    <source>
        <dbReference type="SAM" id="Phobius"/>
    </source>
</evidence>
<feature type="transmembrane region" description="Helical" evidence="9">
    <location>
        <begin position="60"/>
        <end position="78"/>
    </location>
</feature>
<keyword evidence="5" id="KW-0677">Repeat</keyword>
<dbReference type="Proteomes" id="UP001215151">
    <property type="component" value="Unassembled WGS sequence"/>
</dbReference>
<dbReference type="PRINTS" id="PR00783">
    <property type="entry name" value="MINTRINSICP"/>
</dbReference>
<organism evidence="10 11">
    <name type="scientific">Trametes cubensis</name>
    <dbReference type="NCBI Taxonomy" id="1111947"/>
    <lineage>
        <taxon>Eukaryota</taxon>
        <taxon>Fungi</taxon>
        <taxon>Dikarya</taxon>
        <taxon>Basidiomycota</taxon>
        <taxon>Agaricomycotina</taxon>
        <taxon>Agaricomycetes</taxon>
        <taxon>Polyporales</taxon>
        <taxon>Polyporaceae</taxon>
        <taxon>Trametes</taxon>
    </lineage>
</organism>
<evidence type="ECO:0000256" key="2">
    <source>
        <dbReference type="ARBA" id="ARBA00006175"/>
    </source>
</evidence>
<dbReference type="PANTHER" id="PTHR43829">
    <property type="entry name" value="AQUAPORIN OR AQUAGLYCEROPORIN RELATED"/>
    <property type="match status" value="1"/>
</dbReference>
<evidence type="ECO:0000256" key="7">
    <source>
        <dbReference type="ARBA" id="ARBA00023136"/>
    </source>
</evidence>
<evidence type="ECO:0000256" key="1">
    <source>
        <dbReference type="ARBA" id="ARBA00004141"/>
    </source>
</evidence>
<keyword evidence="11" id="KW-1185">Reference proteome</keyword>
<keyword evidence="3 8" id="KW-0813">Transport</keyword>
<evidence type="ECO:0000313" key="11">
    <source>
        <dbReference type="Proteomes" id="UP001215151"/>
    </source>
</evidence>
<evidence type="ECO:0000313" key="10">
    <source>
        <dbReference type="EMBL" id="KAJ8463180.1"/>
    </source>
</evidence>
<dbReference type="InterPro" id="IPR023271">
    <property type="entry name" value="Aquaporin-like"/>
</dbReference>
<gene>
    <name evidence="10" type="ORF">ONZ51_g10421</name>
</gene>
<dbReference type="PANTHER" id="PTHR43829:SF14">
    <property type="entry name" value="AQUAPORIN 3"/>
    <property type="match status" value="1"/>
</dbReference>
<keyword evidence="4 8" id="KW-0812">Transmembrane</keyword>
<comment type="similarity">
    <text evidence="2 8">Belongs to the MIP/aquaporin (TC 1.A.8) family.</text>
</comment>
<proteinExistence type="inferred from homology"/>
<name>A0AAD7TK41_9APHY</name>
<dbReference type="GO" id="GO:0005886">
    <property type="term" value="C:plasma membrane"/>
    <property type="evidence" value="ECO:0007669"/>
    <property type="project" value="TreeGrafter"/>
</dbReference>
<reference evidence="10" key="1">
    <citation type="submission" date="2022-11" db="EMBL/GenBank/DDBJ databases">
        <title>Genome Sequence of Cubamyces cubensis.</title>
        <authorList>
            <person name="Buettner E."/>
        </authorList>
    </citation>
    <scope>NUCLEOTIDE SEQUENCE</scope>
    <source>
        <strain evidence="10">MPL-01</strain>
    </source>
</reference>
<dbReference type="Gene3D" id="1.20.1080.10">
    <property type="entry name" value="Glycerol uptake facilitator protein"/>
    <property type="match status" value="1"/>
</dbReference>
<dbReference type="Pfam" id="PF00230">
    <property type="entry name" value="MIP"/>
    <property type="match status" value="1"/>
</dbReference>
<feature type="transmembrane region" description="Helical" evidence="9">
    <location>
        <begin position="12"/>
        <end position="30"/>
    </location>
</feature>
<evidence type="ECO:0000256" key="4">
    <source>
        <dbReference type="ARBA" id="ARBA00022692"/>
    </source>
</evidence>
<evidence type="ECO:0000256" key="3">
    <source>
        <dbReference type="ARBA" id="ARBA00022448"/>
    </source>
</evidence>
<evidence type="ECO:0000256" key="8">
    <source>
        <dbReference type="RuleBase" id="RU000477"/>
    </source>
</evidence>
<comment type="caution">
    <text evidence="10">The sequence shown here is derived from an EMBL/GenBank/DDBJ whole genome shotgun (WGS) entry which is preliminary data.</text>
</comment>
<comment type="subcellular location">
    <subcellularLocation>
        <location evidence="1">Membrane</location>
        <topology evidence="1">Multi-pass membrane protein</topology>
    </subcellularLocation>
</comment>
<dbReference type="GO" id="GO:0015250">
    <property type="term" value="F:water channel activity"/>
    <property type="evidence" value="ECO:0007669"/>
    <property type="project" value="TreeGrafter"/>
</dbReference>
<dbReference type="AlphaFoldDB" id="A0AAD7TK41"/>
<keyword evidence="6 9" id="KW-1133">Transmembrane helix</keyword>
<sequence length="242" mass="26119">MAATKVTERITAWAGIVCAIGIAFAVSLCLSTSRGQFNPGVTIHAVVFRGFPRLRAFRHIVAQLLGAYIACLVVYAQYKTFIHAAINALEAKGVFETTMFTPSDPAGIFELYIDPDTSLGDFYKGKFISDFVYGLVIFATTHPEDSPSMPTAMSWLTSMTYGIVVWGSSSMGLATNPARDLGSHLAVLTLFGRAPDHGNSAMLVALTSVVAMLLAGEAYKRFYGFFFDEPGSMHVTAIDSET</sequence>
<evidence type="ECO:0000256" key="6">
    <source>
        <dbReference type="ARBA" id="ARBA00022989"/>
    </source>
</evidence>
<dbReference type="SUPFAM" id="SSF81338">
    <property type="entry name" value="Aquaporin-like"/>
    <property type="match status" value="1"/>
</dbReference>
<evidence type="ECO:0008006" key="12">
    <source>
        <dbReference type="Google" id="ProtNLM"/>
    </source>
</evidence>
<dbReference type="InterPro" id="IPR000425">
    <property type="entry name" value="MIP"/>
</dbReference>
<accession>A0AAD7TK41</accession>